<dbReference type="RefSeq" id="WP_088910162.1">
    <property type="nucleotide sequence ID" value="NZ_CP018145.1"/>
</dbReference>
<sequence>MADIVVDTKGLACPMPIVKAKKAMDGMQSGQTMEVLSTDKGSLNDFTAWVKQTGNELVSHEVENGVYKFLVKKLSGVRSEH</sequence>
<dbReference type="PANTHER" id="PTHR33279:SF6">
    <property type="entry name" value="SULFUR CARRIER PROTEIN YEDF-RELATED"/>
    <property type="match status" value="1"/>
</dbReference>
<gene>
    <name evidence="3" type="ORF">BP422_25575</name>
</gene>
<accession>A0A220MNS2</accession>
<comment type="similarity">
    <text evidence="1">Belongs to the sulfur carrier protein TusA family.</text>
</comment>
<evidence type="ECO:0000313" key="4">
    <source>
        <dbReference type="Proteomes" id="UP000197781"/>
    </source>
</evidence>
<dbReference type="SUPFAM" id="SSF64307">
    <property type="entry name" value="SirA-like"/>
    <property type="match status" value="1"/>
</dbReference>
<dbReference type="Gene3D" id="3.30.110.40">
    <property type="entry name" value="TusA-like domain"/>
    <property type="match status" value="1"/>
</dbReference>
<feature type="domain" description="UPF0033" evidence="2">
    <location>
        <begin position="6"/>
        <end position="30"/>
    </location>
</feature>
<dbReference type="PROSITE" id="PS01148">
    <property type="entry name" value="UPF0033"/>
    <property type="match status" value="1"/>
</dbReference>
<dbReference type="PANTHER" id="PTHR33279">
    <property type="entry name" value="SULFUR CARRIER PROTEIN YEDF-RELATED"/>
    <property type="match status" value="1"/>
</dbReference>
<evidence type="ECO:0000313" key="3">
    <source>
        <dbReference type="EMBL" id="ASJ56612.1"/>
    </source>
</evidence>
<dbReference type="InterPro" id="IPR001455">
    <property type="entry name" value="TusA-like"/>
</dbReference>
<dbReference type="EMBL" id="CP018145">
    <property type="protein sequence ID" value="ASJ56612.1"/>
    <property type="molecule type" value="Genomic_DNA"/>
</dbReference>
<evidence type="ECO:0000259" key="2">
    <source>
        <dbReference type="PROSITE" id="PS01148"/>
    </source>
</evidence>
<dbReference type="Pfam" id="PF01206">
    <property type="entry name" value="TusA"/>
    <property type="match status" value="1"/>
</dbReference>
<dbReference type="AlphaFoldDB" id="A0A220MNS2"/>
<protein>
    <recommendedName>
        <fullName evidence="2">UPF0033 domain-containing protein</fullName>
    </recommendedName>
</protein>
<name>A0A220MNS2_9BACL</name>
<evidence type="ECO:0000256" key="1">
    <source>
        <dbReference type="ARBA" id="ARBA00008984"/>
    </source>
</evidence>
<reference evidence="3 4" key="1">
    <citation type="submission" date="2016-11" db="EMBL/GenBank/DDBJ databases">
        <authorList>
            <person name="Jaros S."/>
            <person name="Januszkiewicz K."/>
            <person name="Wedrychowicz H."/>
        </authorList>
    </citation>
    <scope>NUCLEOTIDE SEQUENCE [LARGE SCALE GENOMIC DNA]</scope>
    <source>
        <strain evidence="3 4">NF2</strain>
    </source>
</reference>
<proteinExistence type="inferred from homology"/>
<dbReference type="CDD" id="cd00291">
    <property type="entry name" value="SirA_YedF_YeeD"/>
    <property type="match status" value="1"/>
</dbReference>
<dbReference type="InterPro" id="IPR036868">
    <property type="entry name" value="TusA-like_sf"/>
</dbReference>
<dbReference type="KEGG" id="bfm:BP422_25575"/>
<organism evidence="3 4">
    <name type="scientific">Brevibacillus formosus</name>
    <dbReference type="NCBI Taxonomy" id="54913"/>
    <lineage>
        <taxon>Bacteria</taxon>
        <taxon>Bacillati</taxon>
        <taxon>Bacillota</taxon>
        <taxon>Bacilli</taxon>
        <taxon>Bacillales</taxon>
        <taxon>Paenibacillaceae</taxon>
        <taxon>Brevibacillus</taxon>
    </lineage>
</organism>
<dbReference type="Proteomes" id="UP000197781">
    <property type="component" value="Chromosome"/>
</dbReference>